<protein>
    <submittedName>
        <fullName evidence="7">AhpC/TSA family protein</fullName>
    </submittedName>
</protein>
<dbReference type="PANTHER" id="PTHR42852:SF6">
    <property type="entry name" value="THIOL:DISULFIDE INTERCHANGE PROTEIN DSBE"/>
    <property type="match status" value="1"/>
</dbReference>
<accession>A0ABY5UZD8</accession>
<dbReference type="PROSITE" id="PS51257">
    <property type="entry name" value="PROKAR_LIPOPROTEIN"/>
    <property type="match status" value="1"/>
</dbReference>
<dbReference type="InterPro" id="IPR000866">
    <property type="entry name" value="AhpC/TSA"/>
</dbReference>
<keyword evidence="2" id="KW-0201">Cytochrome c-type biogenesis</keyword>
<evidence type="ECO:0000313" key="8">
    <source>
        <dbReference type="Proteomes" id="UP001059295"/>
    </source>
</evidence>
<dbReference type="EMBL" id="CP102294">
    <property type="protein sequence ID" value="UWN57328.1"/>
    <property type="molecule type" value="Genomic_DNA"/>
</dbReference>
<keyword evidence="5" id="KW-0175">Coiled coil</keyword>
<evidence type="ECO:0000256" key="3">
    <source>
        <dbReference type="ARBA" id="ARBA00023157"/>
    </source>
</evidence>
<dbReference type="RefSeq" id="WP_019245286.1">
    <property type="nucleotide sequence ID" value="NZ_CAPH01000006.1"/>
</dbReference>
<evidence type="ECO:0000256" key="1">
    <source>
        <dbReference type="ARBA" id="ARBA00004196"/>
    </source>
</evidence>
<dbReference type="PROSITE" id="PS51352">
    <property type="entry name" value="THIOREDOXIN_2"/>
    <property type="match status" value="1"/>
</dbReference>
<dbReference type="SUPFAM" id="SSF52833">
    <property type="entry name" value="Thioredoxin-like"/>
    <property type="match status" value="1"/>
</dbReference>
<gene>
    <name evidence="7" type="ORF">NQ491_00705</name>
</gene>
<evidence type="ECO:0000256" key="2">
    <source>
        <dbReference type="ARBA" id="ARBA00022748"/>
    </source>
</evidence>
<dbReference type="PANTHER" id="PTHR42852">
    <property type="entry name" value="THIOL:DISULFIDE INTERCHANGE PROTEIN DSBE"/>
    <property type="match status" value="1"/>
</dbReference>
<evidence type="ECO:0000256" key="5">
    <source>
        <dbReference type="SAM" id="Coils"/>
    </source>
</evidence>
<name>A0ABY5UZD8_9BACT</name>
<keyword evidence="8" id="KW-1185">Reference proteome</keyword>
<dbReference type="CDD" id="cd02966">
    <property type="entry name" value="TlpA_like_family"/>
    <property type="match status" value="1"/>
</dbReference>
<dbReference type="InterPro" id="IPR036249">
    <property type="entry name" value="Thioredoxin-like_sf"/>
</dbReference>
<keyword evidence="3" id="KW-1015">Disulfide bond</keyword>
<dbReference type="Gene3D" id="3.40.30.10">
    <property type="entry name" value="Glutaredoxin"/>
    <property type="match status" value="1"/>
</dbReference>
<proteinExistence type="predicted"/>
<organism evidence="7 8">
    <name type="scientific">Alistipes ihumii AP11</name>
    <dbReference type="NCBI Taxonomy" id="1211813"/>
    <lineage>
        <taxon>Bacteria</taxon>
        <taxon>Pseudomonadati</taxon>
        <taxon>Bacteroidota</taxon>
        <taxon>Bacteroidia</taxon>
        <taxon>Bacteroidales</taxon>
        <taxon>Rikenellaceae</taxon>
        <taxon>Alistipes</taxon>
    </lineage>
</organism>
<feature type="coiled-coil region" evidence="5">
    <location>
        <begin position="118"/>
        <end position="145"/>
    </location>
</feature>
<evidence type="ECO:0000313" key="7">
    <source>
        <dbReference type="EMBL" id="UWN57328.1"/>
    </source>
</evidence>
<dbReference type="InterPro" id="IPR013766">
    <property type="entry name" value="Thioredoxin_domain"/>
</dbReference>
<dbReference type="PROSITE" id="PS00194">
    <property type="entry name" value="THIOREDOXIN_1"/>
    <property type="match status" value="1"/>
</dbReference>
<dbReference type="InterPro" id="IPR050553">
    <property type="entry name" value="Thioredoxin_ResA/DsbE_sf"/>
</dbReference>
<evidence type="ECO:0000256" key="4">
    <source>
        <dbReference type="ARBA" id="ARBA00023284"/>
    </source>
</evidence>
<keyword evidence="4" id="KW-0676">Redox-active center</keyword>
<comment type="subcellular location">
    <subcellularLocation>
        <location evidence="1">Cell envelope</location>
    </subcellularLocation>
</comment>
<dbReference type="InterPro" id="IPR017937">
    <property type="entry name" value="Thioredoxin_CS"/>
</dbReference>
<evidence type="ECO:0000259" key="6">
    <source>
        <dbReference type="PROSITE" id="PS51352"/>
    </source>
</evidence>
<reference evidence="7" key="1">
    <citation type="journal article" date="2022" name="Cell">
        <title>Design, construction, and in vivo augmentation of a complex gut microbiome.</title>
        <authorList>
            <person name="Cheng A.G."/>
            <person name="Ho P.Y."/>
            <person name="Aranda-Diaz A."/>
            <person name="Jain S."/>
            <person name="Yu F.B."/>
            <person name="Meng X."/>
            <person name="Wang M."/>
            <person name="Iakiviak M."/>
            <person name="Nagashima K."/>
            <person name="Zhao A."/>
            <person name="Murugkar P."/>
            <person name="Patil A."/>
            <person name="Atabakhsh K."/>
            <person name="Weakley A."/>
            <person name="Yan J."/>
            <person name="Brumbaugh A.R."/>
            <person name="Higginbottom S."/>
            <person name="Dimas A."/>
            <person name="Shiver A.L."/>
            <person name="Deutschbauer A."/>
            <person name="Neff N."/>
            <person name="Sonnenburg J.L."/>
            <person name="Huang K.C."/>
            <person name="Fischbach M.A."/>
        </authorList>
    </citation>
    <scope>NUCLEOTIDE SEQUENCE</scope>
    <source>
        <strain evidence="7">AP11</strain>
    </source>
</reference>
<feature type="domain" description="Thioredoxin" evidence="6">
    <location>
        <begin position="246"/>
        <end position="383"/>
    </location>
</feature>
<dbReference type="Proteomes" id="UP001059295">
    <property type="component" value="Chromosome"/>
</dbReference>
<dbReference type="GeneID" id="82890209"/>
<dbReference type="Pfam" id="PF00578">
    <property type="entry name" value="AhpC-TSA"/>
    <property type="match status" value="1"/>
</dbReference>
<sequence>MKKAAFLISAILAAGCGVPENAFLVEGYVPTLKDSTRLILTRFEGEMLIPVDTAHATNGRFSFRYPATGKGRLAILTFSDDVSDMFLPLWSAPGEKAVITGDNNYKRTWSVKSRIPEQREAERYKQAAKKEYEKLQQISMEYRKLSNTHGVSADSIADKRQALKHTEDSLQYLIYDKTLEQLDRSEPDSPVFTDELSGICLMIRHYEAFAGLRERAEIQYDRLPEEIKRSQAGKEMHSTLHPPAKVRTGDRMADAELVDSNGETHRLSEYLGKYVLLDFWSFGCGPCLLSLPELKAASESYRDRLTVISITSDPKDLWQTASEEHGITWVNLNASNDPAVSARYGVNGIPHQVIISPAGIVLDSWAGYGQGLLEQRLKTYLSD</sequence>